<accession>A0A9P6ST80</accession>
<gene>
    <name evidence="2" type="ORF">BGZ65_005980</name>
</gene>
<reference evidence="2" key="1">
    <citation type="journal article" date="2020" name="Fungal Divers.">
        <title>Resolving the Mortierellaceae phylogeny through synthesis of multi-gene phylogenetics and phylogenomics.</title>
        <authorList>
            <person name="Vandepol N."/>
            <person name="Liber J."/>
            <person name="Desiro A."/>
            <person name="Na H."/>
            <person name="Kennedy M."/>
            <person name="Barry K."/>
            <person name="Grigoriev I.V."/>
            <person name="Miller A.N."/>
            <person name="O'Donnell K."/>
            <person name="Stajich J.E."/>
            <person name="Bonito G."/>
        </authorList>
    </citation>
    <scope>NUCLEOTIDE SEQUENCE</scope>
    <source>
        <strain evidence="2">MES-2147</strain>
    </source>
</reference>
<evidence type="ECO:0000256" key="1">
    <source>
        <dbReference type="SAM" id="MobiDB-lite"/>
    </source>
</evidence>
<feature type="compositionally biased region" description="Low complexity" evidence="1">
    <location>
        <begin position="128"/>
        <end position="165"/>
    </location>
</feature>
<name>A0A9P6ST80_9FUNG</name>
<comment type="caution">
    <text evidence="2">The sequence shown here is derived from an EMBL/GenBank/DDBJ whole genome shotgun (WGS) entry which is preliminary data.</text>
</comment>
<evidence type="ECO:0000313" key="3">
    <source>
        <dbReference type="Proteomes" id="UP000749646"/>
    </source>
</evidence>
<sequence length="371" mass="38023">MISQACSGTLTAGDSPLMNTINSAANARSAKVKSDLLMGLNAGVRPERLGMKEQPQQPLSSLSEEHASILSNLNNGLRMGTQFGSANTGGAYSAAAGDYPPSRPSSQYEGLSMNGVYGNNPMMSLSISMPMSSTGSGGTMSVSGPPPGLGLLPSSSNNNNNSSNNGNGGNDNGGMVASYMSGNNNSNINKPLDITSMMSTLDFFGPSPSSPMPSPISGSSNNNSGSWSLLSNGTGLGGGHGFHQEPMSSSNSSSSQGGPGMLSRRESAQSNTGLHLNGGVPQQQQQQQAGGNNVPNGHNHSHVNSDSPNMTQSTTTNLGNVTSPGAAASAPGTARSADDLELQVINAKMETQMLENQLNAVIKRNRRKLYA</sequence>
<protein>
    <submittedName>
        <fullName evidence="2">Uncharacterized protein</fullName>
    </submittedName>
</protein>
<feature type="compositionally biased region" description="Low complexity" evidence="1">
    <location>
        <begin position="215"/>
        <end position="233"/>
    </location>
</feature>
<feature type="compositionally biased region" description="Low complexity" evidence="1">
    <location>
        <begin position="277"/>
        <end position="297"/>
    </location>
</feature>
<feature type="region of interest" description="Disordered" evidence="1">
    <location>
        <begin position="128"/>
        <end position="182"/>
    </location>
</feature>
<evidence type="ECO:0000313" key="2">
    <source>
        <dbReference type="EMBL" id="KAF9998522.1"/>
    </source>
</evidence>
<feature type="compositionally biased region" description="Low complexity" evidence="1">
    <location>
        <begin position="322"/>
        <end position="334"/>
    </location>
</feature>
<feature type="region of interest" description="Disordered" evidence="1">
    <location>
        <begin position="204"/>
        <end position="335"/>
    </location>
</feature>
<dbReference type="AlphaFoldDB" id="A0A9P6ST80"/>
<organism evidence="2 3">
    <name type="scientific">Modicella reniformis</name>
    <dbReference type="NCBI Taxonomy" id="1440133"/>
    <lineage>
        <taxon>Eukaryota</taxon>
        <taxon>Fungi</taxon>
        <taxon>Fungi incertae sedis</taxon>
        <taxon>Mucoromycota</taxon>
        <taxon>Mortierellomycotina</taxon>
        <taxon>Mortierellomycetes</taxon>
        <taxon>Mortierellales</taxon>
        <taxon>Mortierellaceae</taxon>
        <taxon>Modicella</taxon>
    </lineage>
</organism>
<keyword evidence="3" id="KW-1185">Reference proteome</keyword>
<feature type="compositionally biased region" description="Polar residues" evidence="1">
    <location>
        <begin position="302"/>
        <end position="321"/>
    </location>
</feature>
<dbReference type="OrthoDB" id="1923159at2759"/>
<proteinExistence type="predicted"/>
<dbReference type="EMBL" id="JAAAHW010000848">
    <property type="protein sequence ID" value="KAF9998522.1"/>
    <property type="molecule type" value="Genomic_DNA"/>
</dbReference>
<dbReference type="Proteomes" id="UP000749646">
    <property type="component" value="Unassembled WGS sequence"/>
</dbReference>